<reference evidence="2 3" key="1">
    <citation type="submission" date="2019-02" db="EMBL/GenBank/DDBJ databases">
        <title>Genomic Encyclopedia of Type Strains, Phase IV (KMG-IV): sequencing the most valuable type-strain genomes for metagenomic binning, comparative biology and taxonomic classification.</title>
        <authorList>
            <person name="Goeker M."/>
        </authorList>
    </citation>
    <scope>NUCLEOTIDE SEQUENCE [LARGE SCALE GENOMIC DNA]</scope>
    <source>
        <strain evidence="2 3">K24</strain>
    </source>
</reference>
<dbReference type="PANTHER" id="PTHR42928:SF5">
    <property type="entry name" value="BLR1237 PROTEIN"/>
    <property type="match status" value="1"/>
</dbReference>
<dbReference type="EMBL" id="SGXC01000002">
    <property type="protein sequence ID" value="RZS81425.1"/>
    <property type="molecule type" value="Genomic_DNA"/>
</dbReference>
<protein>
    <submittedName>
        <fullName evidence="2">Tripartite-type tricarboxylate transporter receptor subunit TctC</fullName>
    </submittedName>
</protein>
<accession>A0A4Q7NEJ1</accession>
<dbReference type="PANTHER" id="PTHR42928">
    <property type="entry name" value="TRICARBOXYLATE-BINDING PROTEIN"/>
    <property type="match status" value="1"/>
</dbReference>
<dbReference type="OrthoDB" id="8895568at2"/>
<keyword evidence="3" id="KW-1185">Reference proteome</keyword>
<organism evidence="2 3">
    <name type="scientific">Pigmentiphaga kullae</name>
    <dbReference type="NCBI Taxonomy" id="151784"/>
    <lineage>
        <taxon>Bacteria</taxon>
        <taxon>Pseudomonadati</taxon>
        <taxon>Pseudomonadota</taxon>
        <taxon>Betaproteobacteria</taxon>
        <taxon>Burkholderiales</taxon>
        <taxon>Alcaligenaceae</taxon>
        <taxon>Pigmentiphaga</taxon>
    </lineage>
</organism>
<dbReference type="CDD" id="cd13578">
    <property type="entry name" value="PBP2_Bug27"/>
    <property type="match status" value="1"/>
</dbReference>
<dbReference type="Gene3D" id="3.40.190.10">
    <property type="entry name" value="Periplasmic binding protein-like II"/>
    <property type="match status" value="1"/>
</dbReference>
<dbReference type="InterPro" id="IPR042100">
    <property type="entry name" value="Bug_dom1"/>
</dbReference>
<dbReference type="PROSITE" id="PS51318">
    <property type="entry name" value="TAT"/>
    <property type="match status" value="1"/>
</dbReference>
<dbReference type="PIRSF" id="PIRSF017082">
    <property type="entry name" value="YflP"/>
    <property type="match status" value="1"/>
</dbReference>
<evidence type="ECO:0000313" key="2">
    <source>
        <dbReference type="EMBL" id="RZS81425.1"/>
    </source>
</evidence>
<comment type="similarity">
    <text evidence="1">Belongs to the UPF0065 (bug) family.</text>
</comment>
<sequence length="330" mass="34123">MTAFSSLSRREFVRLGAATAMLAAGGTGRAAGAYPTKPVTVIVPYAPGGQGDVFARLLSQDLGQALGQSVIVENRPGASGALGTRQVVRADPDGHTLLLGQTGEIAINGFAMKNPGYDTLKDLRAIALVGNAPLVLAVPQNSPYGSVETLLRAARDKPGSVAYASSGTATPGHLAAAAMAARSKVDMTHIPYKGAGQAISDLIGGQVQCFFASASSIMPHIKGGRVRALAVSSLEPVAALAGVPTIAQTLPGFEFSLWGGYFAPSATPPAIVELLAGHINRIARKPELRSRFEAEGSAVDPMTPERFGKFVRAEMDKYAALVKSTQASID</sequence>
<dbReference type="Proteomes" id="UP000292445">
    <property type="component" value="Unassembled WGS sequence"/>
</dbReference>
<dbReference type="InterPro" id="IPR005064">
    <property type="entry name" value="BUG"/>
</dbReference>
<keyword evidence="2" id="KW-0675">Receptor</keyword>
<gene>
    <name evidence="2" type="ORF">EV675_4048</name>
</gene>
<dbReference type="RefSeq" id="WP_130359216.1">
    <property type="nucleotide sequence ID" value="NZ_SGXC01000002.1"/>
</dbReference>
<dbReference type="AlphaFoldDB" id="A0A4Q7NEJ1"/>
<proteinExistence type="inferred from homology"/>
<evidence type="ECO:0000256" key="1">
    <source>
        <dbReference type="ARBA" id="ARBA00006987"/>
    </source>
</evidence>
<evidence type="ECO:0000313" key="3">
    <source>
        <dbReference type="Proteomes" id="UP000292445"/>
    </source>
</evidence>
<name>A0A4Q7NEJ1_9BURK</name>
<dbReference type="Pfam" id="PF03401">
    <property type="entry name" value="TctC"/>
    <property type="match status" value="1"/>
</dbReference>
<comment type="caution">
    <text evidence="2">The sequence shown here is derived from an EMBL/GenBank/DDBJ whole genome shotgun (WGS) entry which is preliminary data.</text>
</comment>
<dbReference type="Gene3D" id="3.40.190.150">
    <property type="entry name" value="Bordetella uptake gene, domain 1"/>
    <property type="match status" value="1"/>
</dbReference>
<dbReference type="InterPro" id="IPR006311">
    <property type="entry name" value="TAT_signal"/>
</dbReference>
<dbReference type="SUPFAM" id="SSF53850">
    <property type="entry name" value="Periplasmic binding protein-like II"/>
    <property type="match status" value="1"/>
</dbReference>